<dbReference type="PROSITE" id="PS51257">
    <property type="entry name" value="PROKAR_LIPOPROTEIN"/>
    <property type="match status" value="1"/>
</dbReference>
<keyword evidence="3" id="KW-1185">Reference proteome</keyword>
<dbReference type="RefSeq" id="WP_147140545.1">
    <property type="nucleotide sequence ID" value="NZ_BAABIJ010000002.1"/>
</dbReference>
<protein>
    <recommendedName>
        <fullName evidence="4">Secreted protein</fullName>
    </recommendedName>
</protein>
<accession>A0A562V563</accession>
<dbReference type="AlphaFoldDB" id="A0A562V563"/>
<evidence type="ECO:0000256" key="1">
    <source>
        <dbReference type="SAM" id="SignalP"/>
    </source>
</evidence>
<evidence type="ECO:0000313" key="3">
    <source>
        <dbReference type="Proteomes" id="UP000321617"/>
    </source>
</evidence>
<feature type="signal peptide" evidence="1">
    <location>
        <begin position="1"/>
        <end position="28"/>
    </location>
</feature>
<keyword evidence="1" id="KW-0732">Signal</keyword>
<evidence type="ECO:0008006" key="4">
    <source>
        <dbReference type="Google" id="ProtNLM"/>
    </source>
</evidence>
<comment type="caution">
    <text evidence="2">The sequence shown here is derived from an EMBL/GenBank/DDBJ whole genome shotgun (WGS) entry which is preliminary data.</text>
</comment>
<organism evidence="2 3">
    <name type="scientific">Stackebrandtia albiflava</name>
    <dbReference type="NCBI Taxonomy" id="406432"/>
    <lineage>
        <taxon>Bacteria</taxon>
        <taxon>Bacillati</taxon>
        <taxon>Actinomycetota</taxon>
        <taxon>Actinomycetes</taxon>
        <taxon>Glycomycetales</taxon>
        <taxon>Glycomycetaceae</taxon>
        <taxon>Stackebrandtia</taxon>
    </lineage>
</organism>
<proteinExistence type="predicted"/>
<dbReference type="EMBL" id="VLLL01000006">
    <property type="protein sequence ID" value="TWJ12995.1"/>
    <property type="molecule type" value="Genomic_DNA"/>
</dbReference>
<reference evidence="2 3" key="1">
    <citation type="journal article" date="2013" name="Stand. Genomic Sci.">
        <title>Genomic Encyclopedia of Type Strains, Phase I: The one thousand microbial genomes (KMG-I) project.</title>
        <authorList>
            <person name="Kyrpides N.C."/>
            <person name="Woyke T."/>
            <person name="Eisen J.A."/>
            <person name="Garrity G."/>
            <person name="Lilburn T.G."/>
            <person name="Beck B.J."/>
            <person name="Whitman W.B."/>
            <person name="Hugenholtz P."/>
            <person name="Klenk H.P."/>
        </authorList>
    </citation>
    <scope>NUCLEOTIDE SEQUENCE [LARGE SCALE GENOMIC DNA]</scope>
    <source>
        <strain evidence="2 3">DSM 45044</strain>
    </source>
</reference>
<sequence>MVWRLLLTAGLALALTGLSGCSSWSASAGSEAQRTADAIGSEAQVMSLVNRAAQRRDPPTITLSAIMSDVDSALGDAEDAAVGLATDDPARPVLLELVSDSMDTAADLREAVESGDRAALRDLEPVIAELASEAEAL</sequence>
<dbReference type="Proteomes" id="UP000321617">
    <property type="component" value="Unassembled WGS sequence"/>
</dbReference>
<feature type="chain" id="PRO_5021719806" description="Secreted protein" evidence="1">
    <location>
        <begin position="29"/>
        <end position="137"/>
    </location>
</feature>
<gene>
    <name evidence="2" type="ORF">LX16_3762</name>
</gene>
<name>A0A562V563_9ACTN</name>
<evidence type="ECO:0000313" key="2">
    <source>
        <dbReference type="EMBL" id="TWJ12995.1"/>
    </source>
</evidence>